<name>A0A0S2HZ04_9BACT</name>
<organism evidence="1 2">
    <name type="scientific">Salinivirga cyanobacteriivorans</name>
    <dbReference type="NCBI Taxonomy" id="1307839"/>
    <lineage>
        <taxon>Bacteria</taxon>
        <taxon>Pseudomonadati</taxon>
        <taxon>Bacteroidota</taxon>
        <taxon>Bacteroidia</taxon>
        <taxon>Bacteroidales</taxon>
        <taxon>Salinivirgaceae</taxon>
        <taxon>Salinivirga</taxon>
    </lineage>
</organism>
<evidence type="ECO:0000313" key="1">
    <source>
        <dbReference type="EMBL" id="ALO15319.1"/>
    </source>
</evidence>
<dbReference type="STRING" id="1307839.L21SP5_01676"/>
<dbReference type="KEGG" id="blq:L21SP5_01676"/>
<sequence>MKQKQYIILLITFFIATSCGVKGPLTEPENFEKFHKKFYRDSIFHYNRINYPLKVYEFYGHIKEDPEGGNANREFHNAFTRKTLPRTVRSMDEYPDYYKMMVDTNNNKMVEKIYIPHSSYIEKRFFLKKKNRWYLDSIQIIE</sequence>
<dbReference type="Gene3D" id="3.10.450.410">
    <property type="match status" value="1"/>
</dbReference>
<dbReference type="OrthoDB" id="1043604at2"/>
<keyword evidence="2" id="KW-1185">Reference proteome</keyword>
<dbReference type="Proteomes" id="UP000064893">
    <property type="component" value="Chromosome"/>
</dbReference>
<dbReference type="RefSeq" id="WP_057952786.1">
    <property type="nucleotide sequence ID" value="NZ_CP013118.1"/>
</dbReference>
<dbReference type="AlphaFoldDB" id="A0A0S2HZ04"/>
<accession>A0A0S2HZ04</accession>
<reference evidence="1 2" key="1">
    <citation type="submission" date="2015-11" db="EMBL/GenBank/DDBJ databases">
        <title>Description and complete genome sequence of a novel strain predominating in hypersaline microbial mats and representing a new family of the Bacteriodetes phylum.</title>
        <authorList>
            <person name="Spring S."/>
            <person name="Bunk B."/>
            <person name="Sproer C."/>
            <person name="Klenk H.-P."/>
        </authorList>
    </citation>
    <scope>NUCLEOTIDE SEQUENCE [LARGE SCALE GENOMIC DNA]</scope>
    <source>
        <strain evidence="1 2">L21-Spi-D4</strain>
    </source>
</reference>
<dbReference type="EMBL" id="CP013118">
    <property type="protein sequence ID" value="ALO15319.1"/>
    <property type="molecule type" value="Genomic_DNA"/>
</dbReference>
<gene>
    <name evidence="1" type="ORF">L21SP5_01676</name>
</gene>
<evidence type="ECO:0000313" key="2">
    <source>
        <dbReference type="Proteomes" id="UP000064893"/>
    </source>
</evidence>
<evidence type="ECO:0008006" key="3">
    <source>
        <dbReference type="Google" id="ProtNLM"/>
    </source>
</evidence>
<dbReference type="PROSITE" id="PS51257">
    <property type="entry name" value="PROKAR_LIPOPROTEIN"/>
    <property type="match status" value="1"/>
</dbReference>
<protein>
    <recommendedName>
        <fullName evidence="3">DUF4348 domain-containing protein</fullName>
    </recommendedName>
</protein>
<proteinExistence type="predicted"/>